<dbReference type="GO" id="GO:0003824">
    <property type="term" value="F:catalytic activity"/>
    <property type="evidence" value="ECO:0007669"/>
    <property type="project" value="InterPro"/>
</dbReference>
<dbReference type="InterPro" id="IPR011257">
    <property type="entry name" value="DNA_glycosylase"/>
</dbReference>
<dbReference type="RefSeq" id="WP_163480236.1">
    <property type="nucleotide sequence ID" value="NZ_JAAGWF010000005.1"/>
</dbReference>
<reference evidence="1 2" key="1">
    <citation type="submission" date="2020-02" db="EMBL/GenBank/DDBJ databases">
        <title>Geodermatophilus sabuli CPCC 205279 I12A-02694.</title>
        <authorList>
            <person name="Jiang Z."/>
        </authorList>
    </citation>
    <scope>NUCLEOTIDE SEQUENCE [LARGE SCALE GENOMIC DNA]</scope>
    <source>
        <strain evidence="1 2">I12A-02694</strain>
    </source>
</reference>
<evidence type="ECO:0008006" key="3">
    <source>
        <dbReference type="Google" id="ProtNLM"/>
    </source>
</evidence>
<dbReference type="GO" id="GO:0006281">
    <property type="term" value="P:DNA repair"/>
    <property type="evidence" value="ECO:0007669"/>
    <property type="project" value="InterPro"/>
</dbReference>
<evidence type="ECO:0000313" key="2">
    <source>
        <dbReference type="Proteomes" id="UP000470246"/>
    </source>
</evidence>
<comment type="caution">
    <text evidence="1">The sequence shown here is derived from an EMBL/GenBank/DDBJ whole genome shotgun (WGS) entry which is preliminary data.</text>
</comment>
<name>A0A7K3VYR3_9ACTN</name>
<dbReference type="SUPFAM" id="SSF48150">
    <property type="entry name" value="DNA-glycosylase"/>
    <property type="match status" value="1"/>
</dbReference>
<proteinExistence type="predicted"/>
<gene>
    <name evidence="1" type="ORF">GCU56_04050</name>
</gene>
<dbReference type="AlphaFoldDB" id="A0A7K3VYR3"/>
<dbReference type="Proteomes" id="UP000470246">
    <property type="component" value="Unassembled WGS sequence"/>
</dbReference>
<organism evidence="1 2">
    <name type="scientific">Geodermatophilus sabuli</name>
    <dbReference type="NCBI Taxonomy" id="1564158"/>
    <lineage>
        <taxon>Bacteria</taxon>
        <taxon>Bacillati</taxon>
        <taxon>Actinomycetota</taxon>
        <taxon>Actinomycetes</taxon>
        <taxon>Geodermatophilales</taxon>
        <taxon>Geodermatophilaceae</taxon>
        <taxon>Geodermatophilus</taxon>
    </lineage>
</organism>
<accession>A0A7K3VYR3</accession>
<keyword evidence="2" id="KW-1185">Reference proteome</keyword>
<sequence>MTNGAEDTTRLAAYIESQIQKPWTPWPGGRTGQVEAALIDAVLSIRASYGRAAEINREATGVHRSIASYRAANPGPLDNLERLAQAEPATLAQLLGNQQKTAQRSKAGAIVEAAANLVELGVRRAGDVVAENPRQSRAWTKVRGLGPVTWRYFAMLLGAPGVKADTWIIRFVSDALGRSVDAKAAERLVTGAATILNTSPTELDHAIWAHARTKANSPP</sequence>
<evidence type="ECO:0000313" key="1">
    <source>
        <dbReference type="EMBL" id="NEK57044.1"/>
    </source>
</evidence>
<protein>
    <recommendedName>
        <fullName evidence="3">Heme peroxidase</fullName>
    </recommendedName>
</protein>
<dbReference type="EMBL" id="JAAGWF010000005">
    <property type="protein sequence ID" value="NEK57044.1"/>
    <property type="molecule type" value="Genomic_DNA"/>
</dbReference>